<accession>A0A9W9YXJ4</accession>
<sequence length="118" mass="13064">MIGEAIGSLLCSLETRMELPGEFQETAHGGYSVYDLNDFKPSCKALRGILKFKEKVPGANLLDLARSYDMLGSCQFLMKDYGGAVESYQQAIKTREEIIGDHIHTALSLTKLGCVFLR</sequence>
<organism evidence="2 3">
    <name type="scientific">Desmophyllum pertusum</name>
    <dbReference type="NCBI Taxonomy" id="174260"/>
    <lineage>
        <taxon>Eukaryota</taxon>
        <taxon>Metazoa</taxon>
        <taxon>Cnidaria</taxon>
        <taxon>Anthozoa</taxon>
        <taxon>Hexacorallia</taxon>
        <taxon>Scleractinia</taxon>
        <taxon>Caryophylliina</taxon>
        <taxon>Caryophylliidae</taxon>
        <taxon>Desmophyllum</taxon>
    </lineage>
</organism>
<proteinExistence type="predicted"/>
<protein>
    <submittedName>
        <fullName evidence="2">Uncharacterized protein</fullName>
    </submittedName>
</protein>
<dbReference type="EMBL" id="MU826847">
    <property type="protein sequence ID" value="KAJ7371373.1"/>
    <property type="molecule type" value="Genomic_DNA"/>
</dbReference>
<gene>
    <name evidence="2" type="ORF">OS493_025835</name>
</gene>
<evidence type="ECO:0000313" key="2">
    <source>
        <dbReference type="EMBL" id="KAJ7371373.1"/>
    </source>
</evidence>
<comment type="caution">
    <text evidence="2">The sequence shown here is derived from an EMBL/GenBank/DDBJ whole genome shotgun (WGS) entry which is preliminary data.</text>
</comment>
<reference evidence="2" key="1">
    <citation type="submission" date="2023-01" db="EMBL/GenBank/DDBJ databases">
        <title>Genome assembly of the deep-sea coral Lophelia pertusa.</title>
        <authorList>
            <person name="Herrera S."/>
            <person name="Cordes E."/>
        </authorList>
    </citation>
    <scope>NUCLEOTIDE SEQUENCE</scope>
    <source>
        <strain evidence="2">USNM1676648</strain>
        <tissue evidence="2">Polyp</tissue>
    </source>
</reference>
<dbReference type="InterPro" id="IPR011990">
    <property type="entry name" value="TPR-like_helical_dom_sf"/>
</dbReference>
<keyword evidence="1" id="KW-0802">TPR repeat</keyword>
<keyword evidence="3" id="KW-1185">Reference proteome</keyword>
<dbReference type="Gene3D" id="1.25.40.10">
    <property type="entry name" value="Tetratricopeptide repeat domain"/>
    <property type="match status" value="1"/>
</dbReference>
<evidence type="ECO:0000256" key="1">
    <source>
        <dbReference type="PROSITE-ProRule" id="PRU00339"/>
    </source>
</evidence>
<dbReference type="PROSITE" id="PS50005">
    <property type="entry name" value="TPR"/>
    <property type="match status" value="1"/>
</dbReference>
<dbReference type="AlphaFoldDB" id="A0A9W9YXJ4"/>
<name>A0A9W9YXJ4_9CNID</name>
<evidence type="ECO:0000313" key="3">
    <source>
        <dbReference type="Proteomes" id="UP001163046"/>
    </source>
</evidence>
<feature type="repeat" description="TPR" evidence="1">
    <location>
        <begin position="65"/>
        <end position="98"/>
    </location>
</feature>
<dbReference type="SUPFAM" id="SSF48452">
    <property type="entry name" value="TPR-like"/>
    <property type="match status" value="1"/>
</dbReference>
<dbReference type="InterPro" id="IPR019734">
    <property type="entry name" value="TPR_rpt"/>
</dbReference>
<dbReference type="Proteomes" id="UP001163046">
    <property type="component" value="Unassembled WGS sequence"/>
</dbReference>